<organism evidence="2 3">
    <name type="scientific">Symbiodinium pilosum</name>
    <name type="common">Dinoflagellate</name>
    <dbReference type="NCBI Taxonomy" id="2952"/>
    <lineage>
        <taxon>Eukaryota</taxon>
        <taxon>Sar</taxon>
        <taxon>Alveolata</taxon>
        <taxon>Dinophyceae</taxon>
        <taxon>Suessiales</taxon>
        <taxon>Symbiodiniaceae</taxon>
        <taxon>Symbiodinium</taxon>
    </lineage>
</organism>
<accession>A0A812W3J4</accession>
<feature type="compositionally biased region" description="Basic and acidic residues" evidence="1">
    <location>
        <begin position="42"/>
        <end position="55"/>
    </location>
</feature>
<dbReference type="EMBL" id="CAJNIZ010043637">
    <property type="protein sequence ID" value="CAE7664869.1"/>
    <property type="molecule type" value="Genomic_DNA"/>
</dbReference>
<evidence type="ECO:0000313" key="2">
    <source>
        <dbReference type="EMBL" id="CAE7664869.1"/>
    </source>
</evidence>
<sequence>MSVAGLRCQPRTGGLKLYEDAIRSTKKTDTTSAVSSAEDVDSSDHLADEEPHTEPADEEDETPSDEAESAAEKASISTGKGQGLTKSKLKGLKRSKKRSVLSMSYKSGLHDEAFELVPLTAPGGLRSFVEKMREVVFARATEEARELFRAGQKPGVLSRQSGESMLSYVSRRRRWWKLLRALDTSIELSEPTRVELMLELSGSSRQEALVVKACAEDSESFDSVATIPVDRYAGLHLREGRALRGQNANPRPGFRYAGKGSKSKGKSKGVTRRAYAAVEEGNEDDEDSWYDESWEGYPLEAYLAASYDDDEDDPELLPDEEQEYEEFELDERKDIALNFIEELDDTADAGHAIQLQLAARAKRSAFAVEAPATGPVTQNANPHKVARRRLQVAPISVALLMHLARGEVARAGVRSPKKWCANVRELAAATTRSPSESLPWRSAT</sequence>
<keyword evidence="3" id="KW-1185">Reference proteome</keyword>
<protein>
    <submittedName>
        <fullName evidence="2">Uncharacterized protein</fullName>
    </submittedName>
</protein>
<feature type="region of interest" description="Disordered" evidence="1">
    <location>
        <begin position="248"/>
        <end position="271"/>
    </location>
</feature>
<gene>
    <name evidence="2" type="ORF">SPIL2461_LOCUS18156</name>
</gene>
<evidence type="ECO:0000313" key="3">
    <source>
        <dbReference type="Proteomes" id="UP000649617"/>
    </source>
</evidence>
<proteinExistence type="predicted"/>
<evidence type="ECO:0000256" key="1">
    <source>
        <dbReference type="SAM" id="MobiDB-lite"/>
    </source>
</evidence>
<dbReference type="Proteomes" id="UP000649617">
    <property type="component" value="Unassembled WGS sequence"/>
</dbReference>
<feature type="compositionally biased region" description="Low complexity" evidence="1">
    <location>
        <begin position="72"/>
        <end position="86"/>
    </location>
</feature>
<reference evidence="2" key="1">
    <citation type="submission" date="2021-02" db="EMBL/GenBank/DDBJ databases">
        <authorList>
            <person name="Dougan E. K."/>
            <person name="Rhodes N."/>
            <person name="Thang M."/>
            <person name="Chan C."/>
        </authorList>
    </citation>
    <scope>NUCLEOTIDE SEQUENCE</scope>
</reference>
<dbReference type="AlphaFoldDB" id="A0A812W3J4"/>
<name>A0A812W3J4_SYMPI</name>
<comment type="caution">
    <text evidence="2">The sequence shown here is derived from an EMBL/GenBank/DDBJ whole genome shotgun (WGS) entry which is preliminary data.</text>
</comment>
<feature type="compositionally biased region" description="Acidic residues" evidence="1">
    <location>
        <begin position="56"/>
        <end position="69"/>
    </location>
</feature>
<feature type="region of interest" description="Disordered" evidence="1">
    <location>
        <begin position="23"/>
        <end position="91"/>
    </location>
</feature>
<feature type="compositionally biased region" description="Basic residues" evidence="1">
    <location>
        <begin position="261"/>
        <end position="271"/>
    </location>
</feature>